<sequence>MFAVRNTTPQQLRDALADNVRHYRALKVPPPEKPLSQERCAWAAGIDRTMMSKIERAKTNPSLDTLLKLANYLNVSVADLLAERTPPLTGRKK</sequence>
<dbReference type="CDD" id="cd00093">
    <property type="entry name" value="HTH_XRE"/>
    <property type="match status" value="1"/>
</dbReference>
<dbReference type="Proteomes" id="UP001431902">
    <property type="component" value="Unassembled WGS sequence"/>
</dbReference>
<accession>A0ABT6X9W1</accession>
<reference evidence="3" key="1">
    <citation type="submission" date="2023-05" db="EMBL/GenBank/DDBJ databases">
        <title>Limnohabitans sp. strain HM2-2 Genome sequencing and assembly.</title>
        <authorList>
            <person name="Jung Y."/>
        </authorList>
    </citation>
    <scope>NUCLEOTIDE SEQUENCE</scope>
    <source>
        <strain evidence="3">HM2-2</strain>
    </source>
</reference>
<dbReference type="Gene3D" id="1.10.260.40">
    <property type="entry name" value="lambda repressor-like DNA-binding domains"/>
    <property type="match status" value="1"/>
</dbReference>
<evidence type="ECO:0000313" key="4">
    <source>
        <dbReference type="Proteomes" id="UP001431902"/>
    </source>
</evidence>
<protein>
    <submittedName>
        <fullName evidence="3">Helix-turn-helix transcriptional regulator</fullName>
    </submittedName>
</protein>
<dbReference type="PANTHER" id="PTHR46797">
    <property type="entry name" value="HTH-TYPE TRANSCRIPTIONAL REGULATOR"/>
    <property type="match status" value="1"/>
</dbReference>
<dbReference type="RefSeq" id="WP_283225252.1">
    <property type="nucleotide sequence ID" value="NZ_JASGBH010000011.1"/>
</dbReference>
<name>A0ABT6X9W1_9BURK</name>
<keyword evidence="1" id="KW-0238">DNA-binding</keyword>
<gene>
    <name evidence="3" type="ORF">QLQ16_13800</name>
</gene>
<keyword evidence="4" id="KW-1185">Reference proteome</keyword>
<dbReference type="InterPro" id="IPR010982">
    <property type="entry name" value="Lambda_DNA-bd_dom_sf"/>
</dbReference>
<feature type="domain" description="HTH cro/C1-type" evidence="2">
    <location>
        <begin position="43"/>
        <end position="80"/>
    </location>
</feature>
<dbReference type="PANTHER" id="PTHR46797:SF1">
    <property type="entry name" value="METHYLPHOSPHONATE SYNTHASE"/>
    <property type="match status" value="1"/>
</dbReference>
<proteinExistence type="predicted"/>
<dbReference type="InterPro" id="IPR050807">
    <property type="entry name" value="TransReg_Diox_bact_type"/>
</dbReference>
<evidence type="ECO:0000256" key="1">
    <source>
        <dbReference type="ARBA" id="ARBA00023125"/>
    </source>
</evidence>
<evidence type="ECO:0000313" key="3">
    <source>
        <dbReference type="EMBL" id="MDI9234907.1"/>
    </source>
</evidence>
<dbReference type="SMART" id="SM00530">
    <property type="entry name" value="HTH_XRE"/>
    <property type="match status" value="1"/>
</dbReference>
<dbReference type="InterPro" id="IPR001387">
    <property type="entry name" value="Cro/C1-type_HTH"/>
</dbReference>
<evidence type="ECO:0000259" key="2">
    <source>
        <dbReference type="PROSITE" id="PS50943"/>
    </source>
</evidence>
<dbReference type="PROSITE" id="PS50943">
    <property type="entry name" value="HTH_CROC1"/>
    <property type="match status" value="1"/>
</dbReference>
<comment type="caution">
    <text evidence="3">The sequence shown here is derived from an EMBL/GenBank/DDBJ whole genome shotgun (WGS) entry which is preliminary data.</text>
</comment>
<dbReference type="EMBL" id="JASGBH010000011">
    <property type="protein sequence ID" value="MDI9234907.1"/>
    <property type="molecule type" value="Genomic_DNA"/>
</dbReference>
<dbReference type="Pfam" id="PF01381">
    <property type="entry name" value="HTH_3"/>
    <property type="match status" value="1"/>
</dbReference>
<organism evidence="3 4">
    <name type="scientific">Limnohabitans lacus</name>
    <dbReference type="NCBI Taxonomy" id="3045173"/>
    <lineage>
        <taxon>Bacteria</taxon>
        <taxon>Pseudomonadati</taxon>
        <taxon>Pseudomonadota</taxon>
        <taxon>Betaproteobacteria</taxon>
        <taxon>Burkholderiales</taxon>
        <taxon>Comamonadaceae</taxon>
        <taxon>Limnohabitans</taxon>
    </lineage>
</organism>
<dbReference type="SUPFAM" id="SSF47413">
    <property type="entry name" value="lambda repressor-like DNA-binding domains"/>
    <property type="match status" value="1"/>
</dbReference>